<name>A0A0E2B858_9LEPT</name>
<sequence>MIRSKSLIVFSLVLIAVASRYLPHPANFTPILAISLFAGAHFASKKLSLFLPVCALLISDLWIGFHDQMIPVYGISLLLVVAGWQLRISSSVSKIAFWSLSGSVFFFLVTNFYVWLAGYYSYDLNGLVQCFIMAIPFFQNSLLGDLFYTTVLFGGFALIEKTGWVKLSKVPIQ</sequence>
<dbReference type="Pfam" id="PF20221">
    <property type="entry name" value="DUF6580"/>
    <property type="match status" value="1"/>
</dbReference>
<reference evidence="2 3" key="1">
    <citation type="submission" date="2012-10" db="EMBL/GenBank/DDBJ databases">
        <authorList>
            <person name="Harkins D.M."/>
            <person name="Durkin A.S."/>
            <person name="Brinkac L.M."/>
            <person name="Selengut J.D."/>
            <person name="Sanka R."/>
            <person name="DePew J."/>
            <person name="Purushe J."/>
            <person name="Peacock S.J."/>
            <person name="Thaipadungpanit J."/>
            <person name="Wuthiekanun V.W."/>
            <person name="Day N.P."/>
            <person name="Vinetz J.M."/>
            <person name="Sutton G.G."/>
            <person name="Nelson W.C."/>
            <person name="Fouts D.E."/>
        </authorList>
    </citation>
    <scope>NUCLEOTIDE SEQUENCE [LARGE SCALE GENOMIC DNA]</scope>
    <source>
        <strain evidence="2 3">H1</strain>
    </source>
</reference>
<proteinExistence type="predicted"/>
<dbReference type="AlphaFoldDB" id="A0A0E2B858"/>
<gene>
    <name evidence="2" type="ORF">LEP1GSC081_2332</name>
</gene>
<feature type="transmembrane region" description="Helical" evidence="1">
    <location>
        <begin position="137"/>
        <end position="159"/>
    </location>
</feature>
<keyword evidence="1" id="KW-0812">Transmembrane</keyword>
<dbReference type="EMBL" id="AHMY02000011">
    <property type="protein sequence ID" value="EKO17379.1"/>
    <property type="molecule type" value="Genomic_DNA"/>
</dbReference>
<evidence type="ECO:0000313" key="2">
    <source>
        <dbReference type="EMBL" id="EKO17379.1"/>
    </source>
</evidence>
<dbReference type="InterPro" id="IPR046487">
    <property type="entry name" value="DUF6580"/>
</dbReference>
<accession>A0A0E2B858</accession>
<dbReference type="RefSeq" id="WP_004764404.1">
    <property type="nucleotide sequence ID" value="NZ_AHMY02000011.1"/>
</dbReference>
<evidence type="ECO:0000256" key="1">
    <source>
        <dbReference type="SAM" id="Phobius"/>
    </source>
</evidence>
<evidence type="ECO:0000313" key="3">
    <source>
        <dbReference type="Proteomes" id="UP000006253"/>
    </source>
</evidence>
<keyword evidence="1" id="KW-0472">Membrane</keyword>
<comment type="caution">
    <text evidence="2">The sequence shown here is derived from an EMBL/GenBank/DDBJ whole genome shotgun (WGS) entry which is preliminary data.</text>
</comment>
<feature type="transmembrane region" description="Helical" evidence="1">
    <location>
        <begin position="95"/>
        <end position="117"/>
    </location>
</feature>
<organism evidence="2 3">
    <name type="scientific">Leptospira kirschneri str. H1</name>
    <dbReference type="NCBI Taxonomy" id="1049966"/>
    <lineage>
        <taxon>Bacteria</taxon>
        <taxon>Pseudomonadati</taxon>
        <taxon>Spirochaetota</taxon>
        <taxon>Spirochaetia</taxon>
        <taxon>Leptospirales</taxon>
        <taxon>Leptospiraceae</taxon>
        <taxon>Leptospira</taxon>
    </lineage>
</organism>
<keyword evidence="1" id="KW-1133">Transmembrane helix</keyword>
<feature type="transmembrane region" description="Helical" evidence="1">
    <location>
        <begin position="71"/>
        <end position="88"/>
    </location>
</feature>
<protein>
    <submittedName>
        <fullName evidence="2">Uncharacterized protein</fullName>
    </submittedName>
</protein>
<dbReference type="Proteomes" id="UP000006253">
    <property type="component" value="Unassembled WGS sequence"/>
</dbReference>